<evidence type="ECO:0000313" key="2">
    <source>
        <dbReference type="EMBL" id="EQD75292.1"/>
    </source>
</evidence>
<proteinExistence type="predicted"/>
<dbReference type="EMBL" id="AUZX01002948">
    <property type="protein sequence ID" value="EQD75292.1"/>
    <property type="molecule type" value="Genomic_DNA"/>
</dbReference>
<dbReference type="InterPro" id="IPR009057">
    <property type="entry name" value="Homeodomain-like_sf"/>
</dbReference>
<dbReference type="AlphaFoldDB" id="T1BZW6"/>
<name>T1BZW6_9ZZZZ</name>
<dbReference type="GO" id="GO:0000150">
    <property type="term" value="F:DNA strand exchange activity"/>
    <property type="evidence" value="ECO:0007669"/>
    <property type="project" value="InterPro"/>
</dbReference>
<reference evidence="2" key="1">
    <citation type="submission" date="2013-08" db="EMBL/GenBank/DDBJ databases">
        <authorList>
            <person name="Mendez C."/>
            <person name="Richter M."/>
            <person name="Ferrer M."/>
            <person name="Sanchez J."/>
        </authorList>
    </citation>
    <scope>NUCLEOTIDE SEQUENCE</scope>
</reference>
<gene>
    <name evidence="2" type="ORF">B1A_04049</name>
</gene>
<accession>T1BZW6</accession>
<evidence type="ECO:0000259" key="1">
    <source>
        <dbReference type="Pfam" id="PF02796"/>
    </source>
</evidence>
<organism evidence="2">
    <name type="scientific">mine drainage metagenome</name>
    <dbReference type="NCBI Taxonomy" id="410659"/>
    <lineage>
        <taxon>unclassified sequences</taxon>
        <taxon>metagenomes</taxon>
        <taxon>ecological metagenomes</taxon>
    </lineage>
</organism>
<dbReference type="Pfam" id="PF02796">
    <property type="entry name" value="HTH_7"/>
    <property type="match status" value="1"/>
</dbReference>
<feature type="domain" description="Resolvase HTH" evidence="1">
    <location>
        <begin position="3"/>
        <end position="44"/>
    </location>
</feature>
<reference evidence="2" key="2">
    <citation type="journal article" date="2014" name="ISME J.">
        <title>Microbial stratification in low pH oxic and suboxic macroscopic growths along an acid mine drainage.</title>
        <authorList>
            <person name="Mendez-Garcia C."/>
            <person name="Mesa V."/>
            <person name="Sprenger R.R."/>
            <person name="Richter M."/>
            <person name="Diez M.S."/>
            <person name="Solano J."/>
            <person name="Bargiela R."/>
            <person name="Golyshina O.V."/>
            <person name="Manteca A."/>
            <person name="Ramos J.L."/>
            <person name="Gallego J.R."/>
            <person name="Llorente I."/>
            <person name="Martins Dos Santos V.A."/>
            <person name="Jensen O.N."/>
            <person name="Pelaez A.I."/>
            <person name="Sanchez J."/>
            <person name="Ferrer M."/>
        </authorList>
    </citation>
    <scope>NUCLEOTIDE SEQUENCE</scope>
</reference>
<dbReference type="SUPFAM" id="SSF46689">
    <property type="entry name" value="Homeodomain-like"/>
    <property type="match status" value="1"/>
</dbReference>
<feature type="non-terminal residue" evidence="2">
    <location>
        <position position="1"/>
    </location>
</feature>
<comment type="caution">
    <text evidence="2">The sequence shown here is derived from an EMBL/GenBank/DDBJ whole genome shotgun (WGS) entry which is preliminary data.</text>
</comment>
<dbReference type="GO" id="GO:0003677">
    <property type="term" value="F:DNA binding"/>
    <property type="evidence" value="ECO:0007669"/>
    <property type="project" value="InterPro"/>
</dbReference>
<protein>
    <submittedName>
        <fullName evidence="2">Site-specific recombinase resolvase family protein</fullName>
    </submittedName>
</protein>
<dbReference type="CDD" id="cd00569">
    <property type="entry name" value="HTH_Hin_like"/>
    <property type="match status" value="1"/>
</dbReference>
<dbReference type="Gene3D" id="1.10.10.60">
    <property type="entry name" value="Homeodomain-like"/>
    <property type="match status" value="1"/>
</dbReference>
<sequence>KFGRPPALSAEDRAAVVERLAAGASIAMVAREFKTTRQTILRVREAALKLRHSA</sequence>
<dbReference type="InterPro" id="IPR006120">
    <property type="entry name" value="Resolvase_HTH_dom"/>
</dbReference>